<reference evidence="15 16" key="1">
    <citation type="submission" date="2024-04" db="EMBL/GenBank/DDBJ databases">
        <title>Genome assembly C_amara_ONT_v2.</title>
        <authorList>
            <person name="Yant L."/>
            <person name="Moore C."/>
            <person name="Slenker M."/>
        </authorList>
    </citation>
    <scope>NUCLEOTIDE SEQUENCE [LARGE SCALE GENOMIC DNA]</scope>
    <source>
        <tissue evidence="15">Leaf</tissue>
    </source>
</reference>
<keyword evidence="16" id="KW-1185">Reference proteome</keyword>
<evidence type="ECO:0000256" key="3">
    <source>
        <dbReference type="ARBA" id="ARBA00008388"/>
    </source>
</evidence>
<keyword evidence="10" id="KW-1133">Transmembrane helix</keyword>
<evidence type="ECO:0000313" key="15">
    <source>
        <dbReference type="EMBL" id="KAL1204619.1"/>
    </source>
</evidence>
<keyword evidence="7 14" id="KW-0812">Transmembrane</keyword>
<sequence length="84" mass="9855">MHLMTFMEVAKPNSYERALVIDVQGVFFNAYFLGYLISPKFAHRMVGYLEEKAIHSYTDFLKEIDNVNIDKRFGTGHCYRLLET</sequence>
<dbReference type="GO" id="GO:0098803">
    <property type="term" value="C:respiratory chain complex"/>
    <property type="evidence" value="ECO:0007669"/>
    <property type="project" value="UniProtKB-UniRule"/>
</dbReference>
<evidence type="ECO:0000313" key="16">
    <source>
        <dbReference type="Proteomes" id="UP001558713"/>
    </source>
</evidence>
<keyword evidence="8 14" id="KW-0479">Metal-binding</keyword>
<comment type="subunit">
    <text evidence="4">Homodimer; disulfide-linked.</text>
</comment>
<protein>
    <recommendedName>
        <fullName evidence="14">Ubiquinol oxidase</fullName>
        <ecNumber evidence="14">1.10.3.11</ecNumber>
    </recommendedName>
</protein>
<evidence type="ECO:0000256" key="9">
    <source>
        <dbReference type="ARBA" id="ARBA00022982"/>
    </source>
</evidence>
<evidence type="ECO:0000256" key="13">
    <source>
        <dbReference type="ARBA" id="ARBA00023136"/>
    </source>
</evidence>
<accession>A0ABD1AD62</accession>
<dbReference type="GO" id="GO:0009916">
    <property type="term" value="F:alternative oxidase activity"/>
    <property type="evidence" value="ECO:0007669"/>
    <property type="project" value="UniProtKB-UniRule"/>
</dbReference>
<dbReference type="GO" id="GO:0046872">
    <property type="term" value="F:metal ion binding"/>
    <property type="evidence" value="ECO:0007669"/>
    <property type="project" value="UniProtKB-UniRule"/>
</dbReference>
<keyword evidence="12 14" id="KW-0408">Iron</keyword>
<keyword evidence="11 14" id="KW-0560">Oxidoreductase</keyword>
<evidence type="ECO:0000256" key="11">
    <source>
        <dbReference type="ARBA" id="ARBA00023002"/>
    </source>
</evidence>
<proteinExistence type="inferred from homology"/>
<keyword evidence="9 14" id="KW-0249">Electron transport</keyword>
<gene>
    <name evidence="15" type="ORF">V5N11_033255</name>
</gene>
<dbReference type="GO" id="GO:0005743">
    <property type="term" value="C:mitochondrial inner membrane"/>
    <property type="evidence" value="ECO:0007669"/>
    <property type="project" value="UniProtKB-SubCell"/>
</dbReference>
<comment type="similarity">
    <text evidence="3 14">Belongs to the alternative oxidase family.</text>
</comment>
<organism evidence="15 16">
    <name type="scientific">Cardamine amara subsp. amara</name>
    <dbReference type="NCBI Taxonomy" id="228776"/>
    <lineage>
        <taxon>Eukaryota</taxon>
        <taxon>Viridiplantae</taxon>
        <taxon>Streptophyta</taxon>
        <taxon>Embryophyta</taxon>
        <taxon>Tracheophyta</taxon>
        <taxon>Spermatophyta</taxon>
        <taxon>Magnoliopsida</taxon>
        <taxon>eudicotyledons</taxon>
        <taxon>Gunneridae</taxon>
        <taxon>Pentapetalae</taxon>
        <taxon>rosids</taxon>
        <taxon>malvids</taxon>
        <taxon>Brassicales</taxon>
        <taxon>Brassicaceae</taxon>
        <taxon>Cardamineae</taxon>
        <taxon>Cardamine</taxon>
    </lineage>
</organism>
<dbReference type="AlphaFoldDB" id="A0ABD1AD62"/>
<dbReference type="GO" id="GO:0106292">
    <property type="term" value="F:superoxide-generating NADPH oxidase activity"/>
    <property type="evidence" value="ECO:0007669"/>
    <property type="project" value="UniProtKB-ARBA"/>
</dbReference>
<dbReference type="Proteomes" id="UP001558713">
    <property type="component" value="Unassembled WGS sequence"/>
</dbReference>
<dbReference type="InterPro" id="IPR002680">
    <property type="entry name" value="AOX"/>
</dbReference>
<evidence type="ECO:0000256" key="12">
    <source>
        <dbReference type="ARBA" id="ARBA00023004"/>
    </source>
</evidence>
<dbReference type="PANTHER" id="PTHR31803">
    <property type="entry name" value="ALTERNATIVE OXIDASE"/>
    <property type="match status" value="1"/>
</dbReference>
<name>A0ABD1AD62_CARAN</name>
<keyword evidence="13 14" id="KW-0472">Membrane</keyword>
<dbReference type="GO" id="GO:0102721">
    <property type="term" value="F:ubiquinol:oxygen oxidoreductase activity"/>
    <property type="evidence" value="ECO:0007669"/>
    <property type="project" value="UniProtKB-EC"/>
</dbReference>
<comment type="caution">
    <text evidence="15">The sequence shown here is derived from an EMBL/GenBank/DDBJ whole genome shotgun (WGS) entry which is preliminary data.</text>
</comment>
<evidence type="ECO:0000256" key="8">
    <source>
        <dbReference type="ARBA" id="ARBA00022723"/>
    </source>
</evidence>
<keyword evidence="5" id="KW-0813">Transport</keyword>
<evidence type="ECO:0000256" key="7">
    <source>
        <dbReference type="ARBA" id="ARBA00022692"/>
    </source>
</evidence>
<dbReference type="InterPro" id="IPR038659">
    <property type="entry name" value="AOX_sf"/>
</dbReference>
<dbReference type="Gene3D" id="1.20.1260.140">
    <property type="entry name" value="Alternative oxidase"/>
    <property type="match status" value="1"/>
</dbReference>
<comment type="catalytic activity">
    <reaction evidence="1 14">
        <text>2 a ubiquinol + O2 = 2 a ubiquinone + 2 H2O</text>
        <dbReference type="Rhea" id="RHEA:30255"/>
        <dbReference type="Rhea" id="RHEA-COMP:9565"/>
        <dbReference type="Rhea" id="RHEA-COMP:9566"/>
        <dbReference type="ChEBI" id="CHEBI:15377"/>
        <dbReference type="ChEBI" id="CHEBI:15379"/>
        <dbReference type="ChEBI" id="CHEBI:16389"/>
        <dbReference type="ChEBI" id="CHEBI:17976"/>
        <dbReference type="EC" id="1.10.3.11"/>
    </reaction>
</comment>
<dbReference type="Pfam" id="PF01786">
    <property type="entry name" value="AOX"/>
    <property type="match status" value="1"/>
</dbReference>
<comment type="cofactor">
    <cofactor evidence="14">
        <name>Fe cation</name>
        <dbReference type="ChEBI" id="CHEBI:24875"/>
    </cofactor>
    <text evidence="14">Binds 2 iron ions per subunit.</text>
</comment>
<dbReference type="PANTHER" id="PTHR31803:SF3">
    <property type="entry name" value="ALTERNATIVE OXIDASE"/>
    <property type="match status" value="1"/>
</dbReference>
<evidence type="ECO:0000256" key="4">
    <source>
        <dbReference type="ARBA" id="ARBA00011748"/>
    </source>
</evidence>
<evidence type="ECO:0000256" key="2">
    <source>
        <dbReference type="ARBA" id="ARBA00004448"/>
    </source>
</evidence>
<evidence type="ECO:0000256" key="10">
    <source>
        <dbReference type="ARBA" id="ARBA00022989"/>
    </source>
</evidence>
<evidence type="ECO:0000256" key="5">
    <source>
        <dbReference type="ARBA" id="ARBA00022448"/>
    </source>
</evidence>
<evidence type="ECO:0000256" key="6">
    <source>
        <dbReference type="ARBA" id="ARBA00022660"/>
    </source>
</evidence>
<evidence type="ECO:0000256" key="14">
    <source>
        <dbReference type="RuleBase" id="RU003779"/>
    </source>
</evidence>
<dbReference type="EC" id="1.10.3.11" evidence="14"/>
<evidence type="ECO:0000256" key="1">
    <source>
        <dbReference type="ARBA" id="ARBA00001192"/>
    </source>
</evidence>
<dbReference type="EMBL" id="JBANAX010000529">
    <property type="protein sequence ID" value="KAL1204619.1"/>
    <property type="molecule type" value="Genomic_DNA"/>
</dbReference>
<comment type="subcellular location">
    <subcellularLocation>
        <location evidence="2">Mitochondrion inner membrane</location>
        <topology evidence="2">Multi-pass membrane protein</topology>
    </subcellularLocation>
</comment>
<keyword evidence="6 14" id="KW-0679">Respiratory chain</keyword>